<dbReference type="SUPFAM" id="SSF53335">
    <property type="entry name" value="S-adenosyl-L-methionine-dependent methyltransferases"/>
    <property type="match status" value="1"/>
</dbReference>
<dbReference type="STRING" id="1869.MB27_20805"/>
<proteinExistence type="predicted"/>
<dbReference type="CDD" id="cd02440">
    <property type="entry name" value="AdoMet_MTases"/>
    <property type="match status" value="1"/>
</dbReference>
<dbReference type="InterPro" id="IPR041698">
    <property type="entry name" value="Methyltransf_25"/>
</dbReference>
<comment type="caution">
    <text evidence="2">The sequence shown here is derived from an EMBL/GenBank/DDBJ whole genome shotgun (WGS) entry which is preliminary data.</text>
</comment>
<dbReference type="GO" id="GO:0032259">
    <property type="term" value="P:methylation"/>
    <property type="evidence" value="ECO:0007669"/>
    <property type="project" value="UniProtKB-KW"/>
</dbReference>
<keyword evidence="2" id="KW-0489">Methyltransferase</keyword>
<dbReference type="GO" id="GO:0008168">
    <property type="term" value="F:methyltransferase activity"/>
    <property type="evidence" value="ECO:0007669"/>
    <property type="project" value="UniProtKB-KW"/>
</dbReference>
<protein>
    <submittedName>
        <fullName evidence="2">Methyltransferase</fullName>
    </submittedName>
</protein>
<gene>
    <name evidence="2" type="ORF">MB27_20805</name>
</gene>
<evidence type="ECO:0000313" key="3">
    <source>
        <dbReference type="Proteomes" id="UP000054537"/>
    </source>
</evidence>
<dbReference type="Pfam" id="PF13649">
    <property type="entry name" value="Methyltransf_25"/>
    <property type="match status" value="1"/>
</dbReference>
<organism evidence="2 3">
    <name type="scientific">Actinoplanes utahensis</name>
    <dbReference type="NCBI Taxonomy" id="1869"/>
    <lineage>
        <taxon>Bacteria</taxon>
        <taxon>Bacillati</taxon>
        <taxon>Actinomycetota</taxon>
        <taxon>Actinomycetes</taxon>
        <taxon>Micromonosporales</taxon>
        <taxon>Micromonosporaceae</taxon>
        <taxon>Actinoplanes</taxon>
    </lineage>
</organism>
<keyword evidence="2" id="KW-0808">Transferase</keyword>
<dbReference type="OrthoDB" id="9805171at2"/>
<dbReference type="AlphaFoldDB" id="A0A0A6X6P3"/>
<keyword evidence="3" id="KW-1185">Reference proteome</keyword>
<dbReference type="EMBL" id="JRTT01000024">
    <property type="protein sequence ID" value="KHD75772.1"/>
    <property type="molecule type" value="Genomic_DNA"/>
</dbReference>
<dbReference type="RefSeq" id="WP_043526937.1">
    <property type="nucleotide sequence ID" value="NZ_BAABKU010000030.1"/>
</dbReference>
<name>A0A0A6X6P3_ACTUT</name>
<reference evidence="2 3" key="1">
    <citation type="submission" date="2014-10" db="EMBL/GenBank/DDBJ databases">
        <title>Draft genome sequence of Actinoplanes utahensis NRRL 12052.</title>
        <authorList>
            <person name="Velasco-Bucheli B."/>
            <person name="del Cerro C."/>
            <person name="Hormigo D."/>
            <person name="Garcia J.L."/>
            <person name="Acebal C."/>
            <person name="Arroyo M."/>
            <person name="de la Mata I."/>
        </authorList>
    </citation>
    <scope>NUCLEOTIDE SEQUENCE [LARGE SCALE GENOMIC DNA]</scope>
    <source>
        <strain evidence="2 3">NRRL 12052</strain>
    </source>
</reference>
<evidence type="ECO:0000259" key="1">
    <source>
        <dbReference type="Pfam" id="PF13649"/>
    </source>
</evidence>
<dbReference type="eggNOG" id="COG2226">
    <property type="taxonomic scope" value="Bacteria"/>
</dbReference>
<dbReference type="InterPro" id="IPR050508">
    <property type="entry name" value="Methyltransf_Superfamily"/>
</dbReference>
<evidence type="ECO:0000313" key="2">
    <source>
        <dbReference type="EMBL" id="KHD75772.1"/>
    </source>
</evidence>
<dbReference type="Gene3D" id="3.40.50.150">
    <property type="entry name" value="Vaccinia Virus protein VP39"/>
    <property type="match status" value="1"/>
</dbReference>
<dbReference type="PANTHER" id="PTHR42912">
    <property type="entry name" value="METHYLTRANSFERASE"/>
    <property type="match status" value="1"/>
</dbReference>
<dbReference type="Proteomes" id="UP000054537">
    <property type="component" value="Unassembled WGS sequence"/>
</dbReference>
<sequence>MSADNWLADTRTSYDTVAVNYANQVRNALSELQYLRAALMLFADGVRAAGGGPVADIGCGPGQITAHLHELGLDAFGVDLSPGMIAVARHDHPHLRFAVGSMTNLSLQAASLAGLLAWQSLIHIPDEEVPTVFEHFHRVLRPGGLLQLLFHTGDRSRLKTEGYGGHPMKVYVHRRQPDKVAAWLRDTGFKVEAQFLLSSPDEEVSHAVLFARRKPHE</sequence>
<accession>A0A0A6X6P3</accession>
<dbReference type="InterPro" id="IPR029063">
    <property type="entry name" value="SAM-dependent_MTases_sf"/>
</dbReference>
<feature type="domain" description="Methyltransferase" evidence="1">
    <location>
        <begin position="54"/>
        <end position="144"/>
    </location>
</feature>